<dbReference type="GO" id="GO:0006508">
    <property type="term" value="P:proteolysis"/>
    <property type="evidence" value="ECO:0007669"/>
    <property type="project" value="UniProtKB-KW"/>
</dbReference>
<dbReference type="AlphaFoldDB" id="A0A1T4L460"/>
<dbReference type="Pfam" id="PF13365">
    <property type="entry name" value="Trypsin_2"/>
    <property type="match status" value="1"/>
</dbReference>
<sequence>MKIYHIFLLLLIFISGMGFNNLINAIEISTAQIETKNQAEDKKIEDIVKEELPSIIGIESYFSNGKINASGIIFREDGYIIANYHSIDGAEKIYIYFQNGEKKEAVLVGKDSQKDLAVLKVDKSNLPIVTFGNSDEVQIGQMAIAIGNPLGEQLSGTVTVGVISALNRRLKIDGYFMDLIQTDAAINKGNSGGALLDKEGKVIGINTFHIPSDKAVGIGFAIPSNIILETIDKIMKIK</sequence>
<gene>
    <name evidence="3" type="ORF">SAMN02745973_00826</name>
</gene>
<keyword evidence="4" id="KW-1185">Reference proteome</keyword>
<dbReference type="InterPro" id="IPR051201">
    <property type="entry name" value="Chloro_Bact_Ser_Proteases"/>
</dbReference>
<dbReference type="SUPFAM" id="SSF50494">
    <property type="entry name" value="Trypsin-like serine proteases"/>
    <property type="match status" value="1"/>
</dbReference>
<reference evidence="3 4" key="1">
    <citation type="submission" date="2017-02" db="EMBL/GenBank/DDBJ databases">
        <authorList>
            <person name="Peterson S.W."/>
        </authorList>
    </citation>
    <scope>NUCLEOTIDE SEQUENCE [LARGE SCALE GENOMIC DNA]</scope>
    <source>
        <strain evidence="3 4">DSM 15102</strain>
    </source>
</reference>
<dbReference type="PANTHER" id="PTHR43343:SF3">
    <property type="entry name" value="PROTEASE DO-LIKE 8, CHLOROPLASTIC"/>
    <property type="match status" value="1"/>
</dbReference>
<accession>A0A1T4L460</accession>
<dbReference type="InterPro" id="IPR001940">
    <property type="entry name" value="Peptidase_S1C"/>
</dbReference>
<dbReference type="EMBL" id="FUWV01000003">
    <property type="protein sequence ID" value="SJZ49505.1"/>
    <property type="molecule type" value="Genomic_DNA"/>
</dbReference>
<dbReference type="PANTHER" id="PTHR43343">
    <property type="entry name" value="PEPTIDASE S12"/>
    <property type="match status" value="1"/>
</dbReference>
<dbReference type="OrthoDB" id="9758917at2"/>
<name>A0A1T4L460_9FIRM</name>
<evidence type="ECO:0000313" key="3">
    <source>
        <dbReference type="EMBL" id="SJZ49505.1"/>
    </source>
</evidence>
<evidence type="ECO:0000256" key="2">
    <source>
        <dbReference type="ARBA" id="ARBA00022801"/>
    </source>
</evidence>
<dbReference type="Proteomes" id="UP000196365">
    <property type="component" value="Unassembled WGS sequence"/>
</dbReference>
<protein>
    <submittedName>
        <fullName evidence="3">Trypsin-like peptidase domain-containing protein</fullName>
    </submittedName>
</protein>
<proteinExistence type="predicted"/>
<keyword evidence="1" id="KW-0645">Protease</keyword>
<dbReference type="PRINTS" id="PR00834">
    <property type="entry name" value="PROTEASES2C"/>
</dbReference>
<dbReference type="RefSeq" id="WP_087678247.1">
    <property type="nucleotide sequence ID" value="NZ_FUWV01000003.1"/>
</dbReference>
<dbReference type="GO" id="GO:0004252">
    <property type="term" value="F:serine-type endopeptidase activity"/>
    <property type="evidence" value="ECO:0007669"/>
    <property type="project" value="InterPro"/>
</dbReference>
<dbReference type="Gene3D" id="2.40.10.120">
    <property type="match status" value="1"/>
</dbReference>
<evidence type="ECO:0000256" key="1">
    <source>
        <dbReference type="ARBA" id="ARBA00022670"/>
    </source>
</evidence>
<dbReference type="InterPro" id="IPR009003">
    <property type="entry name" value="Peptidase_S1_PA"/>
</dbReference>
<evidence type="ECO:0000313" key="4">
    <source>
        <dbReference type="Proteomes" id="UP000196365"/>
    </source>
</evidence>
<keyword evidence="2" id="KW-0378">Hydrolase</keyword>
<organism evidence="3 4">
    <name type="scientific">Garciella nitratireducens DSM 15102</name>
    <dbReference type="NCBI Taxonomy" id="1121911"/>
    <lineage>
        <taxon>Bacteria</taxon>
        <taxon>Bacillati</taxon>
        <taxon>Bacillota</taxon>
        <taxon>Clostridia</taxon>
        <taxon>Eubacteriales</taxon>
        <taxon>Eubacteriaceae</taxon>
        <taxon>Garciella</taxon>
    </lineage>
</organism>